<keyword evidence="2" id="KW-1185">Reference proteome</keyword>
<accession>A0ACB7RM05</accession>
<proteinExistence type="predicted"/>
<reference evidence="1" key="1">
    <citation type="submission" date="2020-05" db="EMBL/GenBank/DDBJ databases">
        <title>Large-scale comparative analyses of tick genomes elucidate their genetic diversity and vector capacities.</title>
        <authorList>
            <person name="Jia N."/>
            <person name="Wang J."/>
            <person name="Shi W."/>
            <person name="Du L."/>
            <person name="Sun Y."/>
            <person name="Zhan W."/>
            <person name="Jiang J."/>
            <person name="Wang Q."/>
            <person name="Zhang B."/>
            <person name="Ji P."/>
            <person name="Sakyi L.B."/>
            <person name="Cui X."/>
            <person name="Yuan T."/>
            <person name="Jiang B."/>
            <person name="Yang W."/>
            <person name="Lam T.T.-Y."/>
            <person name="Chang Q."/>
            <person name="Ding S."/>
            <person name="Wang X."/>
            <person name="Zhu J."/>
            <person name="Ruan X."/>
            <person name="Zhao L."/>
            <person name="Wei J."/>
            <person name="Que T."/>
            <person name="Du C."/>
            <person name="Cheng J."/>
            <person name="Dai P."/>
            <person name="Han X."/>
            <person name="Huang E."/>
            <person name="Gao Y."/>
            <person name="Liu J."/>
            <person name="Shao H."/>
            <person name="Ye R."/>
            <person name="Li L."/>
            <person name="Wei W."/>
            <person name="Wang X."/>
            <person name="Wang C."/>
            <person name="Yang T."/>
            <person name="Huo Q."/>
            <person name="Li W."/>
            <person name="Guo W."/>
            <person name="Chen H."/>
            <person name="Zhou L."/>
            <person name="Ni X."/>
            <person name="Tian J."/>
            <person name="Zhou Y."/>
            <person name="Sheng Y."/>
            <person name="Liu T."/>
            <person name="Pan Y."/>
            <person name="Xia L."/>
            <person name="Li J."/>
            <person name="Zhao F."/>
            <person name="Cao W."/>
        </authorList>
    </citation>
    <scope>NUCLEOTIDE SEQUENCE</scope>
    <source>
        <strain evidence="1">Hyas-2018</strain>
    </source>
</reference>
<evidence type="ECO:0000313" key="1">
    <source>
        <dbReference type="EMBL" id="KAH6923686.1"/>
    </source>
</evidence>
<organism evidence="1 2">
    <name type="scientific">Hyalomma asiaticum</name>
    <name type="common">Tick</name>
    <dbReference type="NCBI Taxonomy" id="266040"/>
    <lineage>
        <taxon>Eukaryota</taxon>
        <taxon>Metazoa</taxon>
        <taxon>Ecdysozoa</taxon>
        <taxon>Arthropoda</taxon>
        <taxon>Chelicerata</taxon>
        <taxon>Arachnida</taxon>
        <taxon>Acari</taxon>
        <taxon>Parasitiformes</taxon>
        <taxon>Ixodida</taxon>
        <taxon>Ixodoidea</taxon>
        <taxon>Ixodidae</taxon>
        <taxon>Hyalomminae</taxon>
        <taxon>Hyalomma</taxon>
    </lineage>
</organism>
<comment type="caution">
    <text evidence="1">The sequence shown here is derived from an EMBL/GenBank/DDBJ whole genome shotgun (WGS) entry which is preliminary data.</text>
</comment>
<evidence type="ECO:0000313" key="2">
    <source>
        <dbReference type="Proteomes" id="UP000821845"/>
    </source>
</evidence>
<gene>
    <name evidence="1" type="ORF">HPB50_005148</name>
</gene>
<dbReference type="Proteomes" id="UP000821845">
    <property type="component" value="Chromosome 8"/>
</dbReference>
<sequence length="922" mass="105718">MDDDLHVSFRPANRPAKEAPAAAAKKDRPDHSRSVGDDSEKNARQSSGQTTGTLSPGSATSASEAAAEDVDNIPEPSHDDVLRTLYFRDGKRRIDFVLAYEKLTDPVLENRRVTFEKNLVKQGLDLELEDAATSCDGKTNFLKVHAPWDVLITYAEKLHMRMPIKGPVGVMSEGSRDTYSEDRRGAGWWPFPTVHVDEGECPALPDVKELEEGSTEVEVEAKPTRLDILWTTLWIPFPYDKKLIPDEKQFFTAEFVRQRESMRYFGEKTGLYFAWLGFYTSMLFLPAAMGLLTTFVGVLGMTTNTPTSSTLLTMAPPSALRYSWLCGDVVYPDYEAKATLYKLNPVTMIYEPYVPFWEKAARVAAANSVVMVMLCLVVCSVFAIIAYRIIMVGWLSRRPRLRPHAHMVTAVSASLINLVVILLMNKVYRKLATRLTDIERPRTQHEYEDSFTFKMFLFSFLNTYSSLIYIAFFKGRRLSNRWRSWQRDHIRRKGGMRSGPLARWEEDYVLAEWRMLSLFDEYLEMAIQFGFVTLFVAAFPLAPLFALLNNIVEIRLDAYKYTSQTRRPLAQRVPNIAIQFGFVTLFVAAFPLAPLFALLNNIVEIRLDAYKYTSQTRRPLAQRVPNIGEQQPLNILHTSIFELGNPKRLSNRWRSWQRDHIRRKGGMRSGPLARWEEDYVLAEWRMLSLFDEYLEMAIQFGFVTLFVAAFPLAPLFALLNNIVEIRLDAYKYTSQTRRPLAQRVPNIGAWQVILEGVSIFAVICNAFQIAYTSDFIPRMVYRIVYSSDFSLRGFVNFTLSSFDTSDFDNETRPDNATLDGIVVRECRYLGYRVPPGPENEYDLTVTYWYIFAARLIFVVVFEHVVFFVKGLVAALIPDVPRSVQQRIRREQIVAQNAIADLHNRQRARSRQSSRSTSSNLSK</sequence>
<protein>
    <submittedName>
        <fullName evidence="1">Uncharacterized protein</fullName>
    </submittedName>
</protein>
<dbReference type="EMBL" id="CM023488">
    <property type="protein sequence ID" value="KAH6923686.1"/>
    <property type="molecule type" value="Genomic_DNA"/>
</dbReference>
<name>A0ACB7RM05_HYAAI</name>